<evidence type="ECO:0000313" key="3">
    <source>
        <dbReference type="Proteomes" id="UP000477285"/>
    </source>
</evidence>
<gene>
    <name evidence="2" type="ORF">GT728_15075</name>
</gene>
<accession>A0A6L8T4M7</accession>
<name>A0A6L8T4M7_9FIRM</name>
<dbReference type="RefSeq" id="WP_192927223.1">
    <property type="nucleotide sequence ID" value="NZ_JADMYT010000032.1"/>
</dbReference>
<proteinExistence type="predicted"/>
<feature type="transmembrane region" description="Helical" evidence="1">
    <location>
        <begin position="40"/>
        <end position="60"/>
    </location>
</feature>
<protein>
    <submittedName>
        <fullName evidence="2">Uncharacterized protein</fullName>
    </submittedName>
</protein>
<dbReference type="AlphaFoldDB" id="A0A6L8T4M7"/>
<evidence type="ECO:0000256" key="1">
    <source>
        <dbReference type="SAM" id="Phobius"/>
    </source>
</evidence>
<comment type="caution">
    <text evidence="2">The sequence shown here is derived from an EMBL/GenBank/DDBJ whole genome shotgun (WGS) entry which is preliminary data.</text>
</comment>
<sequence length="66" mass="7692">MNTSKMLFPYYWTFSQIMVASWFIGLFIDVNIDFGDPQGFWTLRDLLPVLAMGICILKAIKNNEKK</sequence>
<keyword evidence="1" id="KW-0812">Transmembrane</keyword>
<organism evidence="2 3">
    <name type="scientific">Blautia wexlerae</name>
    <dbReference type="NCBI Taxonomy" id="418240"/>
    <lineage>
        <taxon>Bacteria</taxon>
        <taxon>Bacillati</taxon>
        <taxon>Bacillota</taxon>
        <taxon>Clostridia</taxon>
        <taxon>Lachnospirales</taxon>
        <taxon>Lachnospiraceae</taxon>
        <taxon>Blautia</taxon>
    </lineage>
</organism>
<reference evidence="2 3" key="1">
    <citation type="journal article" date="2019" name="Nat. Med.">
        <title>A library of human gut bacterial isolates paired with longitudinal multiomics data enables mechanistic microbiome research.</title>
        <authorList>
            <person name="Poyet M."/>
            <person name="Groussin M."/>
            <person name="Gibbons S.M."/>
            <person name="Avila-Pacheco J."/>
            <person name="Jiang X."/>
            <person name="Kearney S.M."/>
            <person name="Perrotta A.R."/>
            <person name="Berdy B."/>
            <person name="Zhao S."/>
            <person name="Lieberman T.D."/>
            <person name="Swanson P.K."/>
            <person name="Smith M."/>
            <person name="Roesemann S."/>
            <person name="Alexander J.E."/>
            <person name="Rich S.A."/>
            <person name="Livny J."/>
            <person name="Vlamakis H."/>
            <person name="Clish C."/>
            <person name="Bullock K."/>
            <person name="Deik A."/>
            <person name="Scott J."/>
            <person name="Pierce K.A."/>
            <person name="Xavier R.J."/>
            <person name="Alm E.J."/>
        </authorList>
    </citation>
    <scope>NUCLEOTIDE SEQUENCE [LARGE SCALE GENOMIC DNA]</scope>
    <source>
        <strain evidence="2 3">BIOML-A1</strain>
    </source>
</reference>
<keyword evidence="1" id="KW-0472">Membrane</keyword>
<keyword evidence="1" id="KW-1133">Transmembrane helix</keyword>
<dbReference type="Proteomes" id="UP000477285">
    <property type="component" value="Unassembled WGS sequence"/>
</dbReference>
<evidence type="ECO:0000313" key="2">
    <source>
        <dbReference type="EMBL" id="MZL34484.1"/>
    </source>
</evidence>
<feature type="transmembrane region" description="Helical" evidence="1">
    <location>
        <begin position="7"/>
        <end position="28"/>
    </location>
</feature>
<dbReference type="EMBL" id="WWVQ01000042">
    <property type="protein sequence ID" value="MZL34484.1"/>
    <property type="molecule type" value="Genomic_DNA"/>
</dbReference>